<dbReference type="PANTHER" id="PTHR30033">
    <property type="entry name" value="FLAGELLAR HOOK-ASSOCIATED PROTEIN 1"/>
    <property type="match status" value="1"/>
</dbReference>
<evidence type="ECO:0000256" key="2">
    <source>
        <dbReference type="ARBA" id="ARBA00004613"/>
    </source>
</evidence>
<dbReference type="SUPFAM" id="SSF64518">
    <property type="entry name" value="Phase 1 flagellin"/>
    <property type="match status" value="1"/>
</dbReference>
<dbReference type="InterPro" id="IPR002371">
    <property type="entry name" value="FlgK"/>
</dbReference>
<dbReference type="RefSeq" id="WP_149817507.1">
    <property type="nucleotide sequence ID" value="NZ_VUOA01000019.1"/>
</dbReference>
<keyword evidence="10" id="KW-0282">Flagellum</keyword>
<sequence>MSLGGALNSALSGLRTTQAGINVVSQNVANAGSVGYSRRQMSAVQTLSGTSTTGVRAGEVQRILDVVAQRQLRLETSAAGYTGLRADYASSLERLFGQPGAAGSLDKAVNDFTGALQSLMANPGDPATRAAVLDRAGGLASLIGATADGIQSLRTDAEGRIGGAVRRADDLLQGIQALNARVITPKGGTPDAALLDERDRLIDELSGLMDVQVSMDDTHSVRLSTQAGQTLFDGSMAVRLSFDGRSSLGPDTLYATDATRGVGTISAQVPGGAKIDLIARGAFRSGEIGAAIEMRDDVLVQAQRQLDELAAGLAVAGSETRREGVAVTNGFQVDTTGSRTGDVINVSWLDAGGVRRDASFADASAAQAGLGPTFTVTASGGTVSIVGTTPGRVLGASFSSPGTLAPRALADRLPGDAPPLFTDRFSTDTTYGGVHPSTLQVTGLAQRLGVNPGLLGDPKTINGFTALPGDATRATAIVDNLTRAARAFTPATGVGGANATYAAPVTDFARRVVETQAANAESAGRLDEGQRIALSSVEARFADKAGVNIDEEMAQLVQLQTAYGANARVMSAVRDMLDMLLRI</sequence>
<evidence type="ECO:0000256" key="4">
    <source>
        <dbReference type="ARBA" id="ARBA00016244"/>
    </source>
</evidence>
<dbReference type="PANTHER" id="PTHR30033:SF1">
    <property type="entry name" value="FLAGELLAR HOOK-ASSOCIATED PROTEIN 1"/>
    <property type="match status" value="1"/>
</dbReference>
<name>A0A5B2VG29_9HYPH</name>
<evidence type="ECO:0000259" key="8">
    <source>
        <dbReference type="Pfam" id="PF06429"/>
    </source>
</evidence>
<reference evidence="10 11" key="1">
    <citation type="submission" date="2019-09" db="EMBL/GenBank/DDBJ databases">
        <title>Salinarimonas rosea gen. nov., sp. nov., a new member of the a-2 subgroup of the Proteobacteria.</title>
        <authorList>
            <person name="Liu J."/>
        </authorList>
    </citation>
    <scope>NUCLEOTIDE SEQUENCE [LARGE SCALE GENOMIC DNA]</scope>
    <source>
        <strain evidence="10 11">BN140002</strain>
    </source>
</reference>
<dbReference type="InterPro" id="IPR053927">
    <property type="entry name" value="FlgK_helical"/>
</dbReference>
<dbReference type="AlphaFoldDB" id="A0A5B2VG29"/>
<dbReference type="PRINTS" id="PR01005">
    <property type="entry name" value="FLGHOOKAP1"/>
</dbReference>
<feature type="domain" description="Flagellar basal-body/hook protein C-terminal" evidence="8">
    <location>
        <begin position="545"/>
        <end position="582"/>
    </location>
</feature>
<comment type="similarity">
    <text evidence="3 7">Belongs to the flagella basal body rod proteins family.</text>
</comment>
<dbReference type="Pfam" id="PF06429">
    <property type="entry name" value="Flg_bbr_C"/>
    <property type="match status" value="1"/>
</dbReference>
<evidence type="ECO:0000313" key="11">
    <source>
        <dbReference type="Proteomes" id="UP000323142"/>
    </source>
</evidence>
<protein>
    <recommendedName>
        <fullName evidence="4 7">Flagellar hook-associated protein 1</fullName>
        <shortName evidence="7">HAP1</shortName>
    </recommendedName>
</protein>
<gene>
    <name evidence="7 10" type="primary">flgK</name>
    <name evidence="10" type="ORF">F0L46_11400</name>
</gene>
<feature type="domain" description="Flagellar hook-associated protein FlgK helical" evidence="9">
    <location>
        <begin position="90"/>
        <end position="328"/>
    </location>
</feature>
<evidence type="ECO:0000256" key="7">
    <source>
        <dbReference type="RuleBase" id="RU362065"/>
    </source>
</evidence>
<keyword evidence="6 7" id="KW-0975">Bacterial flagellum</keyword>
<dbReference type="NCBIfam" id="TIGR02492">
    <property type="entry name" value="flgK_ends"/>
    <property type="match status" value="1"/>
</dbReference>
<dbReference type="Proteomes" id="UP000323142">
    <property type="component" value="Unassembled WGS sequence"/>
</dbReference>
<comment type="caution">
    <text evidence="10">The sequence shown here is derived from an EMBL/GenBank/DDBJ whole genome shotgun (WGS) entry which is preliminary data.</text>
</comment>
<evidence type="ECO:0000256" key="6">
    <source>
        <dbReference type="ARBA" id="ARBA00023143"/>
    </source>
</evidence>
<dbReference type="Pfam" id="PF22638">
    <property type="entry name" value="FlgK_D1"/>
    <property type="match status" value="1"/>
</dbReference>
<dbReference type="GO" id="GO:0044780">
    <property type="term" value="P:bacterial-type flagellum assembly"/>
    <property type="evidence" value="ECO:0007669"/>
    <property type="project" value="InterPro"/>
</dbReference>
<evidence type="ECO:0000256" key="5">
    <source>
        <dbReference type="ARBA" id="ARBA00022525"/>
    </source>
</evidence>
<evidence type="ECO:0000256" key="1">
    <source>
        <dbReference type="ARBA" id="ARBA00004365"/>
    </source>
</evidence>
<proteinExistence type="inferred from homology"/>
<dbReference type="GO" id="GO:0009424">
    <property type="term" value="C:bacterial-type flagellum hook"/>
    <property type="evidence" value="ECO:0007669"/>
    <property type="project" value="UniProtKB-UniRule"/>
</dbReference>
<organism evidence="10 11">
    <name type="scientific">Salinarimonas soli</name>
    <dbReference type="NCBI Taxonomy" id="1638099"/>
    <lineage>
        <taxon>Bacteria</taxon>
        <taxon>Pseudomonadati</taxon>
        <taxon>Pseudomonadota</taxon>
        <taxon>Alphaproteobacteria</taxon>
        <taxon>Hyphomicrobiales</taxon>
        <taxon>Salinarimonadaceae</taxon>
        <taxon>Salinarimonas</taxon>
    </lineage>
</organism>
<evidence type="ECO:0000256" key="3">
    <source>
        <dbReference type="ARBA" id="ARBA00009677"/>
    </source>
</evidence>
<keyword evidence="5 7" id="KW-0964">Secreted</keyword>
<dbReference type="InterPro" id="IPR010930">
    <property type="entry name" value="Flg_bb/hook_C_dom"/>
</dbReference>
<dbReference type="EMBL" id="VUOA01000019">
    <property type="protein sequence ID" value="KAA2237578.1"/>
    <property type="molecule type" value="Genomic_DNA"/>
</dbReference>
<evidence type="ECO:0000313" key="10">
    <source>
        <dbReference type="EMBL" id="KAA2237578.1"/>
    </source>
</evidence>
<evidence type="ECO:0000259" key="9">
    <source>
        <dbReference type="Pfam" id="PF22638"/>
    </source>
</evidence>
<keyword evidence="10" id="KW-0966">Cell projection</keyword>
<reference evidence="10 11" key="2">
    <citation type="submission" date="2019-09" db="EMBL/GenBank/DDBJ databases">
        <authorList>
            <person name="Jin C."/>
        </authorList>
    </citation>
    <scope>NUCLEOTIDE SEQUENCE [LARGE SCALE GENOMIC DNA]</scope>
    <source>
        <strain evidence="10 11">BN140002</strain>
    </source>
</reference>
<comment type="subcellular location">
    <subcellularLocation>
        <location evidence="1 7">Bacterial flagellum</location>
    </subcellularLocation>
    <subcellularLocation>
        <location evidence="2 7">Secreted</location>
    </subcellularLocation>
</comment>
<dbReference type="GO" id="GO:0005198">
    <property type="term" value="F:structural molecule activity"/>
    <property type="evidence" value="ECO:0007669"/>
    <property type="project" value="UniProtKB-UniRule"/>
</dbReference>
<accession>A0A5B2VG29</accession>
<dbReference type="OrthoDB" id="7181295at2"/>
<keyword evidence="11" id="KW-1185">Reference proteome</keyword>
<keyword evidence="10" id="KW-0969">Cilium</keyword>
<dbReference type="GO" id="GO:0005576">
    <property type="term" value="C:extracellular region"/>
    <property type="evidence" value="ECO:0007669"/>
    <property type="project" value="UniProtKB-SubCell"/>
</dbReference>